<dbReference type="SUPFAM" id="SSF51695">
    <property type="entry name" value="PLC-like phosphodiesterases"/>
    <property type="match status" value="1"/>
</dbReference>
<evidence type="ECO:0000313" key="4">
    <source>
        <dbReference type="Proteomes" id="UP000253426"/>
    </source>
</evidence>
<dbReference type="OrthoDB" id="384721at2"/>
<keyword evidence="4" id="KW-1185">Reference proteome</keyword>
<accession>A0A366HRF2</accession>
<dbReference type="Proteomes" id="UP000253426">
    <property type="component" value="Unassembled WGS sequence"/>
</dbReference>
<proteinExistence type="predicted"/>
<feature type="domain" description="GP-PDE" evidence="2">
    <location>
        <begin position="34"/>
        <end position="272"/>
    </location>
</feature>
<dbReference type="AlphaFoldDB" id="A0A366HRF2"/>
<keyword evidence="1" id="KW-0732">Signal</keyword>
<sequence length="285" mass="31325">MLRLAFLSLLTLAASHLTAPASEPTTVTGLYQGVRIIAHRGAGFEFDENTVEACKHSYAKGIRGYEVDIRLTKDNHLVLMHDADTARTTNGKGKIEDLTLAEIQALRTTRSGVPVPSVTDLFTWFKDKPEVLFLLEMKTKEEKVYTEDRLAIYCRLLDEATRNLLPSGTYHFTSFDKRSLTIMKRLQPDVPTGLLTSTFPTPELITEAKALNCARLSVSLDATSRKMAREVKDAGLQVSLWPIKSKADADLAVMMGANILCTDVPGDLVGKESGNANVKSKDAVP</sequence>
<comment type="caution">
    <text evidence="3">The sequence shown here is derived from an EMBL/GenBank/DDBJ whole genome shotgun (WGS) entry which is preliminary data.</text>
</comment>
<gene>
    <name evidence="3" type="ORF">DES53_10240</name>
</gene>
<dbReference type="PANTHER" id="PTHR46211:SF14">
    <property type="entry name" value="GLYCEROPHOSPHODIESTER PHOSPHODIESTERASE"/>
    <property type="match status" value="1"/>
</dbReference>
<protein>
    <submittedName>
        <fullName evidence="3">Glycerophosphoryl diester phosphodiesterase</fullName>
    </submittedName>
</protein>
<dbReference type="Gene3D" id="3.20.20.190">
    <property type="entry name" value="Phosphatidylinositol (PI) phosphodiesterase"/>
    <property type="match status" value="1"/>
</dbReference>
<organism evidence="3 4">
    <name type="scientific">Roseimicrobium gellanilyticum</name>
    <dbReference type="NCBI Taxonomy" id="748857"/>
    <lineage>
        <taxon>Bacteria</taxon>
        <taxon>Pseudomonadati</taxon>
        <taxon>Verrucomicrobiota</taxon>
        <taxon>Verrucomicrobiia</taxon>
        <taxon>Verrucomicrobiales</taxon>
        <taxon>Verrucomicrobiaceae</taxon>
        <taxon>Roseimicrobium</taxon>
    </lineage>
</organism>
<evidence type="ECO:0000256" key="1">
    <source>
        <dbReference type="SAM" id="SignalP"/>
    </source>
</evidence>
<name>A0A366HRF2_9BACT</name>
<dbReference type="PROSITE" id="PS51704">
    <property type="entry name" value="GP_PDE"/>
    <property type="match status" value="1"/>
</dbReference>
<dbReference type="Pfam" id="PF03009">
    <property type="entry name" value="GDPD"/>
    <property type="match status" value="1"/>
</dbReference>
<evidence type="ECO:0000259" key="2">
    <source>
        <dbReference type="PROSITE" id="PS51704"/>
    </source>
</evidence>
<evidence type="ECO:0000313" key="3">
    <source>
        <dbReference type="EMBL" id="RBP45658.1"/>
    </source>
</evidence>
<dbReference type="GO" id="GO:0006629">
    <property type="term" value="P:lipid metabolic process"/>
    <property type="evidence" value="ECO:0007669"/>
    <property type="project" value="InterPro"/>
</dbReference>
<dbReference type="InterPro" id="IPR017946">
    <property type="entry name" value="PLC-like_Pdiesterase_TIM-brl"/>
</dbReference>
<feature type="chain" id="PRO_5016635728" evidence="1">
    <location>
        <begin position="22"/>
        <end position="285"/>
    </location>
</feature>
<feature type="signal peptide" evidence="1">
    <location>
        <begin position="1"/>
        <end position="21"/>
    </location>
</feature>
<dbReference type="EMBL" id="QNRR01000002">
    <property type="protein sequence ID" value="RBP45658.1"/>
    <property type="molecule type" value="Genomic_DNA"/>
</dbReference>
<dbReference type="GO" id="GO:0008081">
    <property type="term" value="F:phosphoric diester hydrolase activity"/>
    <property type="evidence" value="ECO:0007669"/>
    <property type="project" value="InterPro"/>
</dbReference>
<dbReference type="PANTHER" id="PTHR46211">
    <property type="entry name" value="GLYCEROPHOSPHORYL DIESTER PHOSPHODIESTERASE"/>
    <property type="match status" value="1"/>
</dbReference>
<reference evidence="3 4" key="1">
    <citation type="submission" date="2018-06" db="EMBL/GenBank/DDBJ databases">
        <title>Genomic Encyclopedia of Type Strains, Phase IV (KMG-IV): sequencing the most valuable type-strain genomes for metagenomic binning, comparative biology and taxonomic classification.</title>
        <authorList>
            <person name="Goeker M."/>
        </authorList>
    </citation>
    <scope>NUCLEOTIDE SEQUENCE [LARGE SCALE GENOMIC DNA]</scope>
    <source>
        <strain evidence="3 4">DSM 25532</strain>
    </source>
</reference>
<dbReference type="InterPro" id="IPR030395">
    <property type="entry name" value="GP_PDE_dom"/>
</dbReference>
<dbReference type="RefSeq" id="WP_113957239.1">
    <property type="nucleotide sequence ID" value="NZ_QNRR01000002.1"/>
</dbReference>